<evidence type="ECO:0000313" key="2">
    <source>
        <dbReference type="Proteomes" id="UP000480151"/>
    </source>
</evidence>
<dbReference type="RefSeq" id="WP_165093948.1">
    <property type="nucleotide sequence ID" value="NZ_JAAKGU010000001.1"/>
</dbReference>
<dbReference type="EMBL" id="JAAKGU010000001">
    <property type="protein sequence ID" value="NGM81275.1"/>
    <property type="molecule type" value="Genomic_DNA"/>
</dbReference>
<dbReference type="Proteomes" id="UP000480151">
    <property type="component" value="Unassembled WGS sequence"/>
</dbReference>
<comment type="caution">
    <text evidence="1">The sequence shown here is derived from an EMBL/GenBank/DDBJ whole genome shotgun (WGS) entry which is preliminary data.</text>
</comment>
<accession>A0A6M1PGA2</accession>
<evidence type="ECO:0000313" key="1">
    <source>
        <dbReference type="EMBL" id="NGM81275.1"/>
    </source>
</evidence>
<dbReference type="AlphaFoldDB" id="A0A6M1PGA2"/>
<keyword evidence="2" id="KW-1185">Reference proteome</keyword>
<sequence>MDTGFIYDSHTGKVHRPNGTIVEGSNGINNDGSRNVYVVGGSMGSGGTPEAITFMDSVTSTTTSSYTVNNKSKITLEIYGTATSATVNFKAVGPSGTSRAMSGVRISDFGVATSGTLGEIWQFDVTGLTSFIVEVASISGGNVSVKGTVV</sequence>
<name>A0A6M1PGA2_9BACL</name>
<reference evidence="1 2" key="1">
    <citation type="submission" date="2020-02" db="EMBL/GenBank/DDBJ databases">
        <authorList>
            <person name="Gao J."/>
            <person name="Sun J."/>
        </authorList>
    </citation>
    <scope>NUCLEOTIDE SEQUENCE [LARGE SCALE GENOMIC DNA]</scope>
    <source>
        <strain evidence="1 2">7124</strain>
    </source>
</reference>
<proteinExistence type="predicted"/>
<gene>
    <name evidence="1" type="ORF">G5B47_02480</name>
</gene>
<organism evidence="1 2">
    <name type="scientific">Paenibacillus apii</name>
    <dbReference type="NCBI Taxonomy" id="1850370"/>
    <lineage>
        <taxon>Bacteria</taxon>
        <taxon>Bacillati</taxon>
        <taxon>Bacillota</taxon>
        <taxon>Bacilli</taxon>
        <taxon>Bacillales</taxon>
        <taxon>Paenibacillaceae</taxon>
        <taxon>Paenibacillus</taxon>
    </lineage>
</organism>
<protein>
    <submittedName>
        <fullName evidence="1">Uncharacterized protein</fullName>
    </submittedName>
</protein>